<dbReference type="SUPFAM" id="SSF53448">
    <property type="entry name" value="Nucleotide-diphospho-sugar transferases"/>
    <property type="match status" value="1"/>
</dbReference>
<organism evidence="2 3">
    <name type="scientific">Mucilaginibacter pedocola</name>
    <dbReference type="NCBI Taxonomy" id="1792845"/>
    <lineage>
        <taxon>Bacteria</taxon>
        <taxon>Pseudomonadati</taxon>
        <taxon>Bacteroidota</taxon>
        <taxon>Sphingobacteriia</taxon>
        <taxon>Sphingobacteriales</taxon>
        <taxon>Sphingobacteriaceae</taxon>
        <taxon>Mucilaginibacter</taxon>
    </lineage>
</organism>
<comment type="caution">
    <text evidence="2">The sequence shown here is derived from an EMBL/GenBank/DDBJ whole genome shotgun (WGS) entry which is preliminary data.</text>
</comment>
<dbReference type="PANTHER" id="PTHR43685">
    <property type="entry name" value="GLYCOSYLTRANSFERASE"/>
    <property type="match status" value="1"/>
</dbReference>
<dbReference type="AlphaFoldDB" id="A0A1S9PBR8"/>
<dbReference type="CDD" id="cd00761">
    <property type="entry name" value="Glyco_tranf_GTA_type"/>
    <property type="match status" value="1"/>
</dbReference>
<dbReference type="Proteomes" id="UP000189739">
    <property type="component" value="Unassembled WGS sequence"/>
</dbReference>
<dbReference type="InterPro" id="IPR001173">
    <property type="entry name" value="Glyco_trans_2-like"/>
</dbReference>
<dbReference type="STRING" id="1792845.BC343_10505"/>
<sequence>MPAYNAEKYITEAVQSVLGQTYPYIQLIVVNDGSADGTAEQLAKITDSRLTVIHQENKGQCAAANAAYKAATGHLIKFMDADDMISPTFIQKQVERLGNRTDAVASAAWGRFYNDDLATFKLNPEEVWQDMPPDEWLAMAWGSGASMMQCALWLIPRPILERSGLWDESLSLINDFDFFARVLLAGKQVLFERDAILYYRSGISGSLSDTKSAESLKSAFRSIEKGTGSLLAVNNSKRMQQACANVWQSYIYNFYPAVPQLIKRAEANVKLLGGANLKYHAGGLTKLLMPVVGWKLMAGIKQAYNRLRYATSNRVTNS</sequence>
<protein>
    <recommendedName>
        <fullName evidence="1">Glycosyltransferase 2-like domain-containing protein</fullName>
    </recommendedName>
</protein>
<dbReference type="EMBL" id="MBTF01000034">
    <property type="protein sequence ID" value="OOQ58361.1"/>
    <property type="molecule type" value="Genomic_DNA"/>
</dbReference>
<evidence type="ECO:0000313" key="3">
    <source>
        <dbReference type="Proteomes" id="UP000189739"/>
    </source>
</evidence>
<evidence type="ECO:0000313" key="2">
    <source>
        <dbReference type="EMBL" id="OOQ58361.1"/>
    </source>
</evidence>
<name>A0A1S9PBR8_9SPHI</name>
<dbReference type="PANTHER" id="PTHR43685:SF11">
    <property type="entry name" value="GLYCOSYLTRANSFERASE TAGX-RELATED"/>
    <property type="match status" value="1"/>
</dbReference>
<keyword evidence="3" id="KW-1185">Reference proteome</keyword>
<dbReference type="Gene3D" id="3.90.550.10">
    <property type="entry name" value="Spore Coat Polysaccharide Biosynthesis Protein SpsA, Chain A"/>
    <property type="match status" value="1"/>
</dbReference>
<accession>A0A1S9PBR8</accession>
<dbReference type="Pfam" id="PF00535">
    <property type="entry name" value="Glycos_transf_2"/>
    <property type="match status" value="1"/>
</dbReference>
<reference evidence="2 3" key="1">
    <citation type="submission" date="2016-07" db="EMBL/GenBank/DDBJ databases">
        <title>Genomic analysis of zinc-resistant bacterium Mucilaginibacter pedocola TBZ30.</title>
        <authorList>
            <person name="Huang J."/>
            <person name="Tang J."/>
        </authorList>
    </citation>
    <scope>NUCLEOTIDE SEQUENCE [LARGE SCALE GENOMIC DNA]</scope>
    <source>
        <strain evidence="2 3">TBZ30</strain>
    </source>
</reference>
<feature type="domain" description="Glycosyltransferase 2-like" evidence="1">
    <location>
        <begin position="1"/>
        <end position="161"/>
    </location>
</feature>
<gene>
    <name evidence="2" type="ORF">BC343_10505</name>
</gene>
<dbReference type="InterPro" id="IPR029044">
    <property type="entry name" value="Nucleotide-diphossugar_trans"/>
</dbReference>
<dbReference type="InterPro" id="IPR050834">
    <property type="entry name" value="Glycosyltransf_2"/>
</dbReference>
<proteinExistence type="predicted"/>
<evidence type="ECO:0000259" key="1">
    <source>
        <dbReference type="Pfam" id="PF00535"/>
    </source>
</evidence>